<keyword evidence="1" id="KW-0472">Membrane</keyword>
<dbReference type="EMBL" id="MKKU01000023">
    <property type="protein sequence ID" value="RNF26917.1"/>
    <property type="molecule type" value="Genomic_DNA"/>
</dbReference>
<organism evidence="2 3">
    <name type="scientific">Trypanosoma conorhini</name>
    <dbReference type="NCBI Taxonomy" id="83891"/>
    <lineage>
        <taxon>Eukaryota</taxon>
        <taxon>Discoba</taxon>
        <taxon>Euglenozoa</taxon>
        <taxon>Kinetoplastea</taxon>
        <taxon>Metakinetoplastina</taxon>
        <taxon>Trypanosomatida</taxon>
        <taxon>Trypanosomatidae</taxon>
        <taxon>Trypanosoma</taxon>
    </lineage>
</organism>
<dbReference type="GeneID" id="40314491"/>
<protein>
    <submittedName>
        <fullName evidence="2">Uncharacterized protein</fullName>
    </submittedName>
</protein>
<reference evidence="2 3" key="1">
    <citation type="journal article" date="2018" name="BMC Genomics">
        <title>Genomic comparison of Trypanosoma conorhini and Trypanosoma rangeli to Trypanosoma cruzi strains of high and low virulence.</title>
        <authorList>
            <person name="Bradwell K.R."/>
            <person name="Koparde V.N."/>
            <person name="Matveyev A.V."/>
            <person name="Serrano M.G."/>
            <person name="Alves J.M."/>
            <person name="Parikh H."/>
            <person name="Huang B."/>
            <person name="Lee V."/>
            <person name="Espinosa-Alvarez O."/>
            <person name="Ortiz P.A."/>
            <person name="Costa-Martins A.G."/>
            <person name="Teixeira M.M."/>
            <person name="Buck G.A."/>
        </authorList>
    </citation>
    <scope>NUCLEOTIDE SEQUENCE [LARGE SCALE GENOMIC DNA]</scope>
    <source>
        <strain evidence="2 3">025E</strain>
    </source>
</reference>
<name>A0A422QAE1_9TRYP</name>
<comment type="caution">
    <text evidence="2">The sequence shown here is derived from an EMBL/GenBank/DDBJ whole genome shotgun (WGS) entry which is preliminary data.</text>
</comment>
<dbReference type="RefSeq" id="XP_029232123.1">
    <property type="nucleotide sequence ID" value="XM_029367819.1"/>
</dbReference>
<feature type="transmembrane region" description="Helical" evidence="1">
    <location>
        <begin position="47"/>
        <end position="74"/>
    </location>
</feature>
<dbReference type="Proteomes" id="UP000284403">
    <property type="component" value="Unassembled WGS sequence"/>
</dbReference>
<sequence length="172" mass="19870">MRRVVKRAAPNPHLLVLFLFAITYCVNVLNWVFYIQHLGNGVGDALIAAHVAFSVIGCVLFFLFSSPLIYWSYVRASEMAPQTRRNVSCVAVGTCFFFHDLPVGWIELYLVWFHGWRSVLSGVSLFLVWFCFAVGFFRTWIGYTWLLSRRLQFYYTAHQALTPSMRYMATAS</sequence>
<feature type="transmembrane region" description="Helical" evidence="1">
    <location>
        <begin position="12"/>
        <end position="35"/>
    </location>
</feature>
<evidence type="ECO:0000313" key="2">
    <source>
        <dbReference type="EMBL" id="RNF26917.1"/>
    </source>
</evidence>
<gene>
    <name evidence="2" type="ORF">Tco025E_00880</name>
</gene>
<proteinExistence type="predicted"/>
<dbReference type="OrthoDB" id="242141at2759"/>
<evidence type="ECO:0000313" key="3">
    <source>
        <dbReference type="Proteomes" id="UP000284403"/>
    </source>
</evidence>
<keyword evidence="1" id="KW-1133">Transmembrane helix</keyword>
<accession>A0A422QAE1</accession>
<feature type="transmembrane region" description="Helical" evidence="1">
    <location>
        <begin position="86"/>
        <end position="106"/>
    </location>
</feature>
<keyword evidence="1" id="KW-0812">Transmembrane</keyword>
<keyword evidence="3" id="KW-1185">Reference proteome</keyword>
<feature type="transmembrane region" description="Helical" evidence="1">
    <location>
        <begin position="126"/>
        <end position="146"/>
    </location>
</feature>
<evidence type="ECO:0000256" key="1">
    <source>
        <dbReference type="SAM" id="Phobius"/>
    </source>
</evidence>
<dbReference type="AlphaFoldDB" id="A0A422QAE1"/>